<evidence type="ECO:0000313" key="10">
    <source>
        <dbReference type="EMBL" id="OYO17282.1"/>
    </source>
</evidence>
<dbReference type="GO" id="GO:0005886">
    <property type="term" value="C:plasma membrane"/>
    <property type="evidence" value="ECO:0007669"/>
    <property type="project" value="UniProtKB-SubCell"/>
</dbReference>
<keyword evidence="4 9" id="KW-0812">Transmembrane</keyword>
<keyword evidence="6 9" id="KW-0472">Membrane</keyword>
<comment type="similarity">
    <text evidence="7">Belongs to the glycosyltransferase 87 family.</text>
</comment>
<evidence type="ECO:0000256" key="1">
    <source>
        <dbReference type="ARBA" id="ARBA00004651"/>
    </source>
</evidence>
<dbReference type="RefSeq" id="WP_094365361.1">
    <property type="nucleotide sequence ID" value="NZ_NMVQ01000046.1"/>
</dbReference>
<feature type="transmembrane region" description="Helical" evidence="9">
    <location>
        <begin position="90"/>
        <end position="111"/>
    </location>
</feature>
<organism evidence="10 11">
    <name type="scientific">Enemella dayhoffiae</name>
    <dbReference type="NCBI Taxonomy" id="2016507"/>
    <lineage>
        <taxon>Bacteria</taxon>
        <taxon>Bacillati</taxon>
        <taxon>Actinomycetota</taxon>
        <taxon>Actinomycetes</taxon>
        <taxon>Propionibacteriales</taxon>
        <taxon>Propionibacteriaceae</taxon>
        <taxon>Enemella</taxon>
    </lineage>
</organism>
<evidence type="ECO:0008006" key="12">
    <source>
        <dbReference type="Google" id="ProtNLM"/>
    </source>
</evidence>
<dbReference type="OrthoDB" id="9774600at2"/>
<evidence type="ECO:0000256" key="2">
    <source>
        <dbReference type="ARBA" id="ARBA00022475"/>
    </source>
</evidence>
<evidence type="ECO:0000256" key="5">
    <source>
        <dbReference type="ARBA" id="ARBA00022989"/>
    </source>
</evidence>
<feature type="transmembrane region" description="Helical" evidence="9">
    <location>
        <begin position="198"/>
        <end position="220"/>
    </location>
</feature>
<name>A0A255GPF1_9ACTN</name>
<feature type="transmembrane region" description="Helical" evidence="9">
    <location>
        <begin position="263"/>
        <end position="283"/>
    </location>
</feature>
<evidence type="ECO:0000256" key="4">
    <source>
        <dbReference type="ARBA" id="ARBA00022692"/>
    </source>
</evidence>
<protein>
    <recommendedName>
        <fullName evidence="12">Alpha-1,2-mannosyltransferase</fullName>
    </recommendedName>
</protein>
<evidence type="ECO:0000256" key="7">
    <source>
        <dbReference type="ARBA" id="ARBA00024033"/>
    </source>
</evidence>
<dbReference type="PROSITE" id="PS51257">
    <property type="entry name" value="PROKAR_LIPOPROTEIN"/>
    <property type="match status" value="1"/>
</dbReference>
<dbReference type="EMBL" id="NMVQ01000046">
    <property type="protein sequence ID" value="OYO17282.1"/>
    <property type="molecule type" value="Genomic_DNA"/>
</dbReference>
<dbReference type="GO" id="GO:0016758">
    <property type="term" value="F:hexosyltransferase activity"/>
    <property type="evidence" value="ECO:0007669"/>
    <property type="project" value="InterPro"/>
</dbReference>
<feature type="transmembrane region" description="Helical" evidence="9">
    <location>
        <begin position="289"/>
        <end position="307"/>
    </location>
</feature>
<sequence length="421" mass="45371">MTRIRENVGRWVALVGAALVACAAGWYASLYPVREPEDPRWWSRAEDLYVYWNAAGKVLHGGDVYVTDPGVFAYIYPPFAAIAALLLRPIPWPVTAIVWAALNGLMCLGVLHRLGFRRAWQLGFGAAATVVLLLPFQTGIQFGQLGVLLLWLVVLDLIDPPGRRWLPQGVLIGLATAIKLTPAAFIVYLLLTRRFRAAAWACGVFAATVLAGFAVMPTAATGYWQRLMAGDSGANPVVYGLIWNISVMSTVQRFQGVEQGRTLGLILSAALLLLCLIAAWLAHRAGKELLALTAVGVGSTLANPVAWTHHLTWVLPGIVCLAQISAGWLRWVGLVCMGILTLEPQLRLPGSPGVTTEYGPGQLWLSTMPGFTALLFVVAVGVWALAARPRGRRAARARSGHSRSGQAIAPSRALRDAHDPS</sequence>
<feature type="transmembrane region" description="Helical" evidence="9">
    <location>
        <begin position="12"/>
        <end position="33"/>
    </location>
</feature>
<proteinExistence type="inferred from homology"/>
<dbReference type="Pfam" id="PF09594">
    <property type="entry name" value="GT87"/>
    <property type="match status" value="1"/>
</dbReference>
<dbReference type="Proteomes" id="UP000216311">
    <property type="component" value="Unassembled WGS sequence"/>
</dbReference>
<evidence type="ECO:0000256" key="9">
    <source>
        <dbReference type="SAM" id="Phobius"/>
    </source>
</evidence>
<feature type="region of interest" description="Disordered" evidence="8">
    <location>
        <begin position="394"/>
        <end position="421"/>
    </location>
</feature>
<keyword evidence="11" id="KW-1185">Reference proteome</keyword>
<feature type="transmembrane region" description="Helical" evidence="9">
    <location>
        <begin position="123"/>
        <end position="153"/>
    </location>
</feature>
<keyword evidence="5 9" id="KW-1133">Transmembrane helix</keyword>
<keyword evidence="2" id="KW-1003">Cell membrane</keyword>
<feature type="transmembrane region" description="Helical" evidence="9">
    <location>
        <begin position="362"/>
        <end position="386"/>
    </location>
</feature>
<gene>
    <name evidence="10" type="ORF">CGZ93_17125</name>
</gene>
<keyword evidence="3" id="KW-0808">Transferase</keyword>
<evidence type="ECO:0000256" key="8">
    <source>
        <dbReference type="SAM" id="MobiDB-lite"/>
    </source>
</evidence>
<reference evidence="10 11" key="1">
    <citation type="submission" date="2017-07" db="EMBL/GenBank/DDBJ databases">
        <title>Draft whole genome sequences of clinical Proprionibacteriaceae strains.</title>
        <authorList>
            <person name="Bernier A.-M."/>
            <person name="Bernard K."/>
            <person name="Domingo M.-C."/>
        </authorList>
    </citation>
    <scope>NUCLEOTIDE SEQUENCE [LARGE SCALE GENOMIC DNA]</scope>
    <source>
        <strain evidence="10 11">NML 130396</strain>
    </source>
</reference>
<comment type="caution">
    <text evidence="10">The sequence shown here is derived from an EMBL/GenBank/DDBJ whole genome shotgun (WGS) entry which is preliminary data.</text>
</comment>
<feature type="transmembrane region" description="Helical" evidence="9">
    <location>
        <begin position="165"/>
        <end position="191"/>
    </location>
</feature>
<evidence type="ECO:0000256" key="3">
    <source>
        <dbReference type="ARBA" id="ARBA00022679"/>
    </source>
</evidence>
<comment type="subcellular location">
    <subcellularLocation>
        <location evidence="1">Cell membrane</location>
        <topology evidence="1">Multi-pass membrane protein</topology>
    </subcellularLocation>
</comment>
<evidence type="ECO:0000313" key="11">
    <source>
        <dbReference type="Proteomes" id="UP000216311"/>
    </source>
</evidence>
<dbReference type="InterPro" id="IPR018584">
    <property type="entry name" value="GT87"/>
</dbReference>
<evidence type="ECO:0000256" key="6">
    <source>
        <dbReference type="ARBA" id="ARBA00023136"/>
    </source>
</evidence>
<dbReference type="AlphaFoldDB" id="A0A255GPF1"/>
<accession>A0A255GPF1</accession>